<organism evidence="5 6">
    <name type="scientific">Desulfovibrio falkowii</name>
    <dbReference type="NCBI Taxonomy" id="3136602"/>
    <lineage>
        <taxon>Bacteria</taxon>
        <taxon>Pseudomonadati</taxon>
        <taxon>Thermodesulfobacteriota</taxon>
        <taxon>Desulfovibrionia</taxon>
        <taxon>Desulfovibrionales</taxon>
        <taxon>Desulfovibrionaceae</taxon>
        <taxon>Desulfovibrio</taxon>
    </lineage>
</organism>
<keyword evidence="6" id="KW-1185">Reference proteome</keyword>
<dbReference type="Proteomes" id="UP001628192">
    <property type="component" value="Unassembled WGS sequence"/>
</dbReference>
<keyword evidence="4" id="KW-1133">Transmembrane helix</keyword>
<sequence length="350" mass="38908">MLTPAQVTVVILNYKGVEDTLCCLNALQRLEQQPGRIIVVDNNSGKKDVARLTDAWSTANILCHKPAPVILCQGDCLPNAQQILLTLDSNNGFASGNNAGIRLALSDTSCKALWLLNNDTEPEKYSLHYLCQRLNKIQGASIAGATVAYHHNRSLVQCAAGGFLNRWIGTSKLAYAQLPLEEVLKLEPTALEASLDDILGASMLIKRDVFDRIGFFSEEFFLYTEETEFCLRAGQAGILFAWGQKSIIYHKEGASTGAQTAIAGREFSRPAWVDYLALRNRVYMIRKHYPWALPLVLLSYLGVMLNRVRRGQADRIPLVCRAAWDGLRGRMGKPDHLFPALRDSHENPSH</sequence>
<keyword evidence="4" id="KW-0812">Transmembrane</keyword>
<name>A0ABQ0EAJ6_9BACT</name>
<dbReference type="Gene3D" id="3.90.550.10">
    <property type="entry name" value="Spore Coat Polysaccharide Biosynthesis Protein SpsA, Chain A"/>
    <property type="match status" value="1"/>
</dbReference>
<proteinExistence type="inferred from homology"/>
<dbReference type="InterPro" id="IPR029044">
    <property type="entry name" value="Nucleotide-diphossugar_trans"/>
</dbReference>
<evidence type="ECO:0000256" key="4">
    <source>
        <dbReference type="SAM" id="Phobius"/>
    </source>
</evidence>
<keyword evidence="3" id="KW-0808">Transferase</keyword>
<evidence type="ECO:0000256" key="1">
    <source>
        <dbReference type="ARBA" id="ARBA00006739"/>
    </source>
</evidence>
<keyword evidence="4" id="KW-0472">Membrane</keyword>
<reference evidence="5 6" key="1">
    <citation type="journal article" date="2025" name="Int. J. Syst. Evol. Microbiol.">
        <title>Desulfovibrio falkowii sp. nov., Porphyromonas miyakawae sp. nov., Mediterraneibacter flintii sp. nov. and Owariibacterium komagatae gen. nov., sp. nov., isolated from human faeces.</title>
        <authorList>
            <person name="Hamaguchi T."/>
            <person name="Ohara M."/>
            <person name="Hisatomi A."/>
            <person name="Sekiguchi K."/>
            <person name="Takeda J.I."/>
            <person name="Ueyama J."/>
            <person name="Ito M."/>
            <person name="Nishiwaki H."/>
            <person name="Ogi T."/>
            <person name="Hirayama M."/>
            <person name="Ohkuma M."/>
            <person name="Sakamoto M."/>
            <person name="Ohno K."/>
        </authorList>
    </citation>
    <scope>NUCLEOTIDE SEQUENCE [LARGE SCALE GENOMIC DNA]</scope>
    <source>
        <strain evidence="5 6">13CB8C</strain>
    </source>
</reference>
<gene>
    <name evidence="5" type="ORF">Defa_23270</name>
</gene>
<comment type="similarity">
    <text evidence="1">Belongs to the glycosyltransferase 2 family.</text>
</comment>
<evidence type="ECO:0000313" key="6">
    <source>
        <dbReference type="Proteomes" id="UP001628192"/>
    </source>
</evidence>
<dbReference type="EMBL" id="BAAFSG010000001">
    <property type="protein sequence ID" value="GAB1254840.1"/>
    <property type="molecule type" value="Genomic_DNA"/>
</dbReference>
<dbReference type="SUPFAM" id="SSF53448">
    <property type="entry name" value="Nucleotide-diphospho-sugar transferases"/>
    <property type="match status" value="1"/>
</dbReference>
<dbReference type="PANTHER" id="PTHR43179">
    <property type="entry name" value="RHAMNOSYLTRANSFERASE WBBL"/>
    <property type="match status" value="1"/>
</dbReference>
<evidence type="ECO:0000256" key="3">
    <source>
        <dbReference type="ARBA" id="ARBA00022679"/>
    </source>
</evidence>
<accession>A0ABQ0EAJ6</accession>
<keyword evidence="2" id="KW-0328">Glycosyltransferase</keyword>
<protein>
    <submittedName>
        <fullName evidence="5">Glycosyltransferase family 2 protein</fullName>
    </submittedName>
</protein>
<evidence type="ECO:0000256" key="2">
    <source>
        <dbReference type="ARBA" id="ARBA00022676"/>
    </source>
</evidence>
<dbReference type="PANTHER" id="PTHR43179:SF12">
    <property type="entry name" value="GALACTOFURANOSYLTRANSFERASE GLFT2"/>
    <property type="match status" value="1"/>
</dbReference>
<comment type="caution">
    <text evidence="5">The sequence shown here is derived from an EMBL/GenBank/DDBJ whole genome shotgun (WGS) entry which is preliminary data.</text>
</comment>
<feature type="transmembrane region" description="Helical" evidence="4">
    <location>
        <begin position="288"/>
        <end position="305"/>
    </location>
</feature>
<evidence type="ECO:0000313" key="5">
    <source>
        <dbReference type="EMBL" id="GAB1254840.1"/>
    </source>
</evidence>